<dbReference type="SUPFAM" id="SSF56112">
    <property type="entry name" value="Protein kinase-like (PK-like)"/>
    <property type="match status" value="1"/>
</dbReference>
<dbReference type="EMBL" id="LMAI01000004">
    <property type="protein sequence ID" value="KUJ56469.1"/>
    <property type="molecule type" value="Genomic_DNA"/>
</dbReference>
<evidence type="ECO:0000313" key="2">
    <source>
        <dbReference type="Proteomes" id="UP000054388"/>
    </source>
</evidence>
<evidence type="ECO:0008006" key="3">
    <source>
        <dbReference type="Google" id="ProtNLM"/>
    </source>
</evidence>
<gene>
    <name evidence="1" type="ORF">AR686_07860</name>
</gene>
<dbReference type="Proteomes" id="UP000054388">
    <property type="component" value="Unassembled WGS sequence"/>
</dbReference>
<comment type="caution">
    <text evidence="1">The sequence shown here is derived from an EMBL/GenBank/DDBJ whole genome shotgun (WGS) entry which is preliminary data.</text>
</comment>
<protein>
    <recommendedName>
        <fullName evidence="3">Protein kinase domain-containing protein</fullName>
    </recommendedName>
</protein>
<accession>A0A101CIC0</accession>
<dbReference type="RefSeq" id="WP_059136433.1">
    <property type="nucleotide sequence ID" value="NZ_LMAI01000004.1"/>
</dbReference>
<dbReference type="AlphaFoldDB" id="A0A101CIC0"/>
<name>A0A101CIC0_9FLAO</name>
<evidence type="ECO:0000313" key="1">
    <source>
        <dbReference type="EMBL" id="KUJ56469.1"/>
    </source>
</evidence>
<dbReference type="InterPro" id="IPR011009">
    <property type="entry name" value="Kinase-like_dom_sf"/>
</dbReference>
<proteinExistence type="predicted"/>
<organism evidence="1 2">
    <name type="scientific">Chryseobacterium aquaticum subsp. greenlandense</name>
    <dbReference type="NCBI Taxonomy" id="345663"/>
    <lineage>
        <taxon>Bacteria</taxon>
        <taxon>Pseudomonadati</taxon>
        <taxon>Bacteroidota</taxon>
        <taxon>Flavobacteriia</taxon>
        <taxon>Flavobacteriales</taxon>
        <taxon>Weeksellaceae</taxon>
        <taxon>Chryseobacterium group</taxon>
        <taxon>Chryseobacterium</taxon>
    </lineage>
</organism>
<sequence>MINTILKNKLIDLGINFNQIDQMTNITFLDKGAEGVVYEIDNTNLVLKMSINKDEFKAYQLLLTIDEDSLNGLFEIPIVVDESDNNFYYVFTKLKNLPKNLEKVMRDIVVFLDEHNVENMTLLPFMKAEVIRHLNTNNHKDYYSFLQFLIKAHNLSKKYNFSDIHSDNIMIDENKNFKIIDIQLSE</sequence>
<reference evidence="1 2" key="1">
    <citation type="submission" date="2015-10" db="EMBL/GenBank/DDBJ databases">
        <title>Genome sequence of Chryseobacterium greenlandense.</title>
        <authorList>
            <person name="Newman J."/>
            <person name="Fischer K."/>
            <person name="Miller J."/>
        </authorList>
    </citation>
    <scope>NUCLEOTIDE SEQUENCE [LARGE SCALE GENOMIC DNA]</scope>
    <source>
        <strain evidence="1 2">UMB34</strain>
    </source>
</reference>